<comment type="caution">
    <text evidence="2">The sequence shown here is derived from an EMBL/GenBank/DDBJ whole genome shotgun (WGS) entry which is preliminary data.</text>
</comment>
<dbReference type="Proteomes" id="UP000297540">
    <property type="component" value="Unassembled WGS sequence"/>
</dbReference>
<proteinExistence type="predicted"/>
<evidence type="ECO:0008006" key="4">
    <source>
        <dbReference type="Google" id="ProtNLM"/>
    </source>
</evidence>
<evidence type="ECO:0000313" key="2">
    <source>
        <dbReference type="EMBL" id="TFF37546.1"/>
    </source>
</evidence>
<evidence type="ECO:0000256" key="1">
    <source>
        <dbReference type="SAM" id="SignalP"/>
    </source>
</evidence>
<reference evidence="2 3" key="1">
    <citation type="journal article" date="2017" name="Int. J. Syst. Evol. Microbiol.">
        <title>Mucilaginibacterpsychrotolerans sp. nov., isolated from peatlands.</title>
        <authorList>
            <person name="Deng Y."/>
            <person name="Shen L."/>
            <person name="Xu B."/>
            <person name="Liu Y."/>
            <person name="Gu Z."/>
            <person name="Liu H."/>
            <person name="Zhou Y."/>
        </authorList>
    </citation>
    <scope>NUCLEOTIDE SEQUENCE [LARGE SCALE GENOMIC DNA]</scope>
    <source>
        <strain evidence="2 3">NH7-4</strain>
    </source>
</reference>
<dbReference type="EMBL" id="SOZE01000010">
    <property type="protein sequence ID" value="TFF37546.1"/>
    <property type="molecule type" value="Genomic_DNA"/>
</dbReference>
<feature type="signal peptide" evidence="1">
    <location>
        <begin position="1"/>
        <end position="20"/>
    </location>
</feature>
<sequence length="378" mass="42967">MKSFLLALIMCLPLTGFAQAKKPRTDLEKLNDCIAANTSSFTFNGNQPEGKAWQVLEDLFAQNQFVAWGEYHGSAKLSQLTALAMASANQQGYKTFCVETSPFVAAELKRIAAATNPADTLDKIFKAGYPGIGTFPFFRTKEDAEMLLAANKFGFDIWGIDQEFQMCFSYGMNQAYNAQSKKTKAAFKPVIDSLQARWWYPETKLLDSLKKVVRQPKFRALLDDIKISKEIYRNSDNEGRAALMKSNFFRYYDKAASPKVFFKMGSNHLAKGINLQTNQYDIGNAVYELAQRQGQKFANVYIMVRYTTEKDSVVDDLTSDNPDNPKVFSQLYAADRWVLVDIRSLRIRLKYDDSLTRDAYSVIEKYDYVLVSPEVLKN</sequence>
<name>A0A4Y8SGK6_9SPHI</name>
<organism evidence="2 3">
    <name type="scientific">Mucilaginibacter psychrotolerans</name>
    <dbReference type="NCBI Taxonomy" id="1524096"/>
    <lineage>
        <taxon>Bacteria</taxon>
        <taxon>Pseudomonadati</taxon>
        <taxon>Bacteroidota</taxon>
        <taxon>Sphingobacteriia</taxon>
        <taxon>Sphingobacteriales</taxon>
        <taxon>Sphingobacteriaceae</taxon>
        <taxon>Mucilaginibacter</taxon>
    </lineage>
</organism>
<accession>A0A4Y8SGK6</accession>
<dbReference type="RefSeq" id="WP_133230883.1">
    <property type="nucleotide sequence ID" value="NZ_SOZE01000010.1"/>
</dbReference>
<protein>
    <recommendedName>
        <fullName evidence="4">Haem-binding uptake Tiki superfamily ChaN domain-containing protein</fullName>
    </recommendedName>
</protein>
<keyword evidence="3" id="KW-1185">Reference proteome</keyword>
<dbReference type="OrthoDB" id="128385at2"/>
<keyword evidence="1" id="KW-0732">Signal</keyword>
<feature type="chain" id="PRO_5021301541" description="Haem-binding uptake Tiki superfamily ChaN domain-containing protein" evidence="1">
    <location>
        <begin position="21"/>
        <end position="378"/>
    </location>
</feature>
<evidence type="ECO:0000313" key="3">
    <source>
        <dbReference type="Proteomes" id="UP000297540"/>
    </source>
</evidence>
<dbReference type="AlphaFoldDB" id="A0A4Y8SGK6"/>
<gene>
    <name evidence="2" type="ORF">E2R66_12185</name>
</gene>